<dbReference type="STRING" id="1267423.SAMN05216290_3556"/>
<dbReference type="SUPFAM" id="SSF55681">
    <property type="entry name" value="Class II aaRS and biotin synthetases"/>
    <property type="match status" value="1"/>
</dbReference>
<dbReference type="InterPro" id="IPR004143">
    <property type="entry name" value="BPL_LPL_catalytic"/>
</dbReference>
<dbReference type="AlphaFoldDB" id="A0A1I0RHQ3"/>
<dbReference type="NCBIfam" id="TIGR00121">
    <property type="entry name" value="birA_ligase"/>
    <property type="match status" value="1"/>
</dbReference>
<evidence type="ECO:0000256" key="1">
    <source>
        <dbReference type="ARBA" id="ARBA00022598"/>
    </source>
</evidence>
<name>A0A1I0RHQ3_9BACT</name>
<dbReference type="Gene3D" id="3.30.930.10">
    <property type="entry name" value="Bira Bifunctional Protein, Domain 2"/>
    <property type="match status" value="1"/>
</dbReference>
<evidence type="ECO:0000259" key="2">
    <source>
        <dbReference type="PROSITE" id="PS51733"/>
    </source>
</evidence>
<dbReference type="Pfam" id="PF03099">
    <property type="entry name" value="BPL_LplA_LipB"/>
    <property type="match status" value="1"/>
</dbReference>
<organism evidence="3 4">
    <name type="scientific">Roseivirga pacifica</name>
    <dbReference type="NCBI Taxonomy" id="1267423"/>
    <lineage>
        <taxon>Bacteria</taxon>
        <taxon>Pseudomonadati</taxon>
        <taxon>Bacteroidota</taxon>
        <taxon>Cytophagia</taxon>
        <taxon>Cytophagales</taxon>
        <taxon>Roseivirgaceae</taxon>
        <taxon>Roseivirga</taxon>
    </lineage>
</organism>
<dbReference type="InterPro" id="IPR004408">
    <property type="entry name" value="Biotin_CoA_COase_ligase"/>
</dbReference>
<dbReference type="PROSITE" id="PS51733">
    <property type="entry name" value="BPL_LPL_CATALYTIC"/>
    <property type="match status" value="1"/>
</dbReference>
<dbReference type="CDD" id="cd16442">
    <property type="entry name" value="BPL"/>
    <property type="match status" value="1"/>
</dbReference>
<gene>
    <name evidence="3" type="ORF">SAMN05216290_3556</name>
</gene>
<evidence type="ECO:0000313" key="3">
    <source>
        <dbReference type="EMBL" id="SEW40206.1"/>
    </source>
</evidence>
<dbReference type="EMBL" id="FOIR01000004">
    <property type="protein sequence ID" value="SEW40206.1"/>
    <property type="molecule type" value="Genomic_DNA"/>
</dbReference>
<accession>A0A1I0RHQ3</accession>
<dbReference type="GO" id="GO:0005737">
    <property type="term" value="C:cytoplasm"/>
    <property type="evidence" value="ECO:0007669"/>
    <property type="project" value="TreeGrafter"/>
</dbReference>
<evidence type="ECO:0000313" key="4">
    <source>
        <dbReference type="Proteomes" id="UP000199437"/>
    </source>
</evidence>
<keyword evidence="1 3" id="KW-0436">Ligase</keyword>
<protein>
    <submittedName>
        <fullName evidence="3">BirA family transcriptional regulator, biotin operon repressor / biotin-[acetyl-CoA-carboxylase] ligase</fullName>
    </submittedName>
</protein>
<reference evidence="4" key="1">
    <citation type="submission" date="2016-10" db="EMBL/GenBank/DDBJ databases">
        <authorList>
            <person name="Varghese N."/>
            <person name="Submissions S."/>
        </authorList>
    </citation>
    <scope>NUCLEOTIDE SEQUENCE [LARGE SCALE GENOMIC DNA]</scope>
    <source>
        <strain evidence="4">CGMCC 1.12402</strain>
    </source>
</reference>
<feature type="domain" description="BPL/LPL catalytic" evidence="2">
    <location>
        <begin position="10"/>
        <end position="189"/>
    </location>
</feature>
<dbReference type="InterPro" id="IPR045864">
    <property type="entry name" value="aa-tRNA-synth_II/BPL/LPL"/>
</dbReference>
<dbReference type="PANTHER" id="PTHR12835">
    <property type="entry name" value="BIOTIN PROTEIN LIGASE"/>
    <property type="match status" value="1"/>
</dbReference>
<keyword evidence="4" id="KW-1185">Reference proteome</keyword>
<proteinExistence type="predicted"/>
<dbReference type="Proteomes" id="UP000199437">
    <property type="component" value="Unassembled WGS sequence"/>
</dbReference>
<sequence length="252" mass="28320">MYKILANSLFLGKQIVYMPTCHSTNDTAREHVRNTATIEGAVFITDDQTQGKGQRGNSWEAKPGENLTFSVVLTPTFLKADKQFFLNIVASLAVNDTIEAFLPNDQALVKWPNDVYLNGGKVAGILVENAFQGSRLSSTVVGIGLNVNQLSFKVNTATSLAKEAGSAFGLEEVLHSLLMNLEKYYLQLKREQYDLLKEAYYGKLLGYAQTRKYLAEYEFEGKITRVEDSGYLIIESKQGEHRFDFKEVQFLF</sequence>
<dbReference type="PANTHER" id="PTHR12835:SF5">
    <property type="entry name" value="BIOTIN--PROTEIN LIGASE"/>
    <property type="match status" value="1"/>
</dbReference>
<dbReference type="GO" id="GO:0004077">
    <property type="term" value="F:biotin--[biotin carboxyl-carrier protein] ligase activity"/>
    <property type="evidence" value="ECO:0007669"/>
    <property type="project" value="InterPro"/>
</dbReference>